<protein>
    <submittedName>
        <fullName evidence="3">Uncharacterized protein</fullName>
    </submittedName>
</protein>
<comment type="caution">
    <text evidence="3">The sequence shown here is derived from an EMBL/GenBank/DDBJ whole genome shotgun (WGS) entry which is preliminary data.</text>
</comment>
<dbReference type="EMBL" id="CAMAPE010000045">
    <property type="protein sequence ID" value="CAH9103934.1"/>
    <property type="molecule type" value="Genomic_DNA"/>
</dbReference>
<organism evidence="3 4">
    <name type="scientific">Cuscuta europaea</name>
    <name type="common">European dodder</name>
    <dbReference type="NCBI Taxonomy" id="41803"/>
    <lineage>
        <taxon>Eukaryota</taxon>
        <taxon>Viridiplantae</taxon>
        <taxon>Streptophyta</taxon>
        <taxon>Embryophyta</taxon>
        <taxon>Tracheophyta</taxon>
        <taxon>Spermatophyta</taxon>
        <taxon>Magnoliopsida</taxon>
        <taxon>eudicotyledons</taxon>
        <taxon>Gunneridae</taxon>
        <taxon>Pentapetalae</taxon>
        <taxon>asterids</taxon>
        <taxon>lamiids</taxon>
        <taxon>Solanales</taxon>
        <taxon>Convolvulaceae</taxon>
        <taxon>Cuscuteae</taxon>
        <taxon>Cuscuta</taxon>
        <taxon>Cuscuta subgen. Cuscuta</taxon>
    </lineage>
</organism>
<keyword evidence="2" id="KW-1133">Transmembrane helix</keyword>
<proteinExistence type="predicted"/>
<keyword evidence="2" id="KW-0812">Transmembrane</keyword>
<name>A0A9P1EGG2_CUSEU</name>
<feature type="compositionally biased region" description="Basic residues" evidence="1">
    <location>
        <begin position="95"/>
        <end position="112"/>
    </location>
</feature>
<keyword evidence="4" id="KW-1185">Reference proteome</keyword>
<evidence type="ECO:0000313" key="3">
    <source>
        <dbReference type="EMBL" id="CAH9103934.1"/>
    </source>
</evidence>
<feature type="region of interest" description="Disordered" evidence="1">
    <location>
        <begin position="46"/>
        <end position="112"/>
    </location>
</feature>
<reference evidence="3" key="1">
    <citation type="submission" date="2022-07" db="EMBL/GenBank/DDBJ databases">
        <authorList>
            <person name="Macas J."/>
            <person name="Novak P."/>
            <person name="Neumann P."/>
        </authorList>
    </citation>
    <scope>NUCLEOTIDE SEQUENCE</scope>
</reference>
<feature type="transmembrane region" description="Helical" evidence="2">
    <location>
        <begin position="21"/>
        <end position="40"/>
    </location>
</feature>
<sequence length="112" mass="13039">MGRMEYYYYETSKIGLNMNNFIYNNILLVIVRFVMLRMYISVDGVYGSEPQDPHTQKNRKHKTLSGALVGQGTPVGRKGTNSEYGPEAKEPGCPRRPRPRRPRRPHRTRFHT</sequence>
<evidence type="ECO:0000313" key="4">
    <source>
        <dbReference type="Proteomes" id="UP001152484"/>
    </source>
</evidence>
<dbReference type="Proteomes" id="UP001152484">
    <property type="component" value="Unassembled WGS sequence"/>
</dbReference>
<keyword evidence="2" id="KW-0472">Membrane</keyword>
<evidence type="ECO:0000256" key="1">
    <source>
        <dbReference type="SAM" id="MobiDB-lite"/>
    </source>
</evidence>
<dbReference type="AlphaFoldDB" id="A0A9P1EGG2"/>
<evidence type="ECO:0000256" key="2">
    <source>
        <dbReference type="SAM" id="Phobius"/>
    </source>
</evidence>
<accession>A0A9P1EGG2</accession>
<gene>
    <name evidence="3" type="ORF">CEURO_LOCUS16336</name>
</gene>